<keyword evidence="2" id="KW-1185">Reference proteome</keyword>
<protein>
    <recommendedName>
        <fullName evidence="3">Glycosyl transferase</fullName>
    </recommendedName>
</protein>
<dbReference type="SUPFAM" id="SSF53448">
    <property type="entry name" value="Nucleotide-diphospho-sugar transferases"/>
    <property type="match status" value="1"/>
</dbReference>
<dbReference type="OrthoDB" id="561165at2"/>
<proteinExistence type="predicted"/>
<sequence length="260" mass="28568">MAAGSIKVLIGTPCPGSTVTSNFAHSLLETQRAFDKRGLLLELMLLPGETLMARGRNALVGVLLDRPDVSHLFFIDADTGWRAEQVLRMLDLDRDLVCGLRPATSLDWERVRVNAARGVKDLEASSLDYGLPQDRTGIPSAPVQDAKCFARAETAGAGFMLIKRELLERMRAAYPETRCLLAPSETRGVSGMPASTFALFGSEVDPETGLYRGEEFGFCRRWRALGGEIWVDLAGRLDHIGSLTFHGDFRTQMQRVGPKS</sequence>
<dbReference type="KEGG" id="htq:FRZ44_36140"/>
<dbReference type="InterPro" id="IPR029044">
    <property type="entry name" value="Nucleotide-diphossugar_trans"/>
</dbReference>
<reference evidence="1 2" key="1">
    <citation type="submission" date="2019-08" db="EMBL/GenBank/DDBJ databases">
        <title>Hyperibacter terrae gen. nov., sp. nov. and Hyperibacter viscosus sp. nov., two new members in the family Rhodospirillaceae isolated from the rhizosphere of Hypericum perforatum.</title>
        <authorList>
            <person name="Noviana Z."/>
        </authorList>
    </citation>
    <scope>NUCLEOTIDE SEQUENCE [LARGE SCALE GENOMIC DNA]</scope>
    <source>
        <strain evidence="1 2">R5913</strain>
    </source>
</reference>
<evidence type="ECO:0000313" key="2">
    <source>
        <dbReference type="Proteomes" id="UP000326202"/>
    </source>
</evidence>
<gene>
    <name evidence="1" type="ORF">FRZ44_36140</name>
</gene>
<name>A0A5J6MLR3_9PROT</name>
<organism evidence="1 2">
    <name type="scientific">Hypericibacter terrae</name>
    <dbReference type="NCBI Taxonomy" id="2602015"/>
    <lineage>
        <taxon>Bacteria</taxon>
        <taxon>Pseudomonadati</taxon>
        <taxon>Pseudomonadota</taxon>
        <taxon>Alphaproteobacteria</taxon>
        <taxon>Rhodospirillales</taxon>
        <taxon>Dongiaceae</taxon>
        <taxon>Hypericibacter</taxon>
    </lineage>
</organism>
<evidence type="ECO:0008006" key="3">
    <source>
        <dbReference type="Google" id="ProtNLM"/>
    </source>
</evidence>
<dbReference type="AlphaFoldDB" id="A0A5J6MLR3"/>
<accession>A0A5J6MLR3</accession>
<evidence type="ECO:0000313" key="1">
    <source>
        <dbReference type="EMBL" id="QEX18309.1"/>
    </source>
</evidence>
<dbReference type="Proteomes" id="UP000326202">
    <property type="component" value="Chromosome"/>
</dbReference>
<dbReference type="RefSeq" id="WP_151178483.1">
    <property type="nucleotide sequence ID" value="NZ_CP042906.1"/>
</dbReference>
<dbReference type="EMBL" id="CP042906">
    <property type="protein sequence ID" value="QEX18309.1"/>
    <property type="molecule type" value="Genomic_DNA"/>
</dbReference>